<dbReference type="InterPro" id="IPR001310">
    <property type="entry name" value="Histidine_triad_HIT"/>
</dbReference>
<feature type="domain" description="HIT" evidence="4">
    <location>
        <begin position="202"/>
        <end position="312"/>
    </location>
</feature>
<dbReference type="InterPro" id="IPR011146">
    <property type="entry name" value="HIT-like"/>
</dbReference>
<feature type="active site" description="Tele-AMP-histidine intermediate" evidence="1">
    <location>
        <position position="299"/>
    </location>
</feature>
<organism evidence="5 6">
    <name type="scientific">Symbiobacterium thermophilum (strain DSM 24528 / JCM 14929 / IAM 14863 / T)</name>
    <dbReference type="NCBI Taxonomy" id="292459"/>
    <lineage>
        <taxon>Bacteria</taxon>
        <taxon>Bacillati</taxon>
        <taxon>Bacillota</taxon>
        <taxon>Clostridia</taxon>
        <taxon>Eubacteriales</taxon>
        <taxon>Symbiobacteriaceae</taxon>
        <taxon>Symbiobacterium</taxon>
    </lineage>
</organism>
<gene>
    <name evidence="5" type="ordered locus">STH2408</name>
</gene>
<dbReference type="Pfam" id="PF01230">
    <property type="entry name" value="HIT"/>
    <property type="match status" value="1"/>
</dbReference>
<protein>
    <submittedName>
        <fullName evidence="5">HIT family protein</fullName>
    </submittedName>
</protein>
<dbReference type="Proteomes" id="UP000000417">
    <property type="component" value="Chromosome"/>
</dbReference>
<dbReference type="PROSITE" id="PS51084">
    <property type="entry name" value="HIT_2"/>
    <property type="match status" value="1"/>
</dbReference>
<dbReference type="InterPro" id="IPR036265">
    <property type="entry name" value="HIT-like_sf"/>
</dbReference>
<dbReference type="GO" id="GO:0009117">
    <property type="term" value="P:nucleotide metabolic process"/>
    <property type="evidence" value="ECO:0007669"/>
    <property type="project" value="TreeGrafter"/>
</dbReference>
<dbReference type="PANTHER" id="PTHR46648">
    <property type="entry name" value="HIT FAMILY PROTEIN 1"/>
    <property type="match status" value="1"/>
</dbReference>
<dbReference type="KEGG" id="sth:STH2408"/>
<dbReference type="Gene3D" id="3.30.428.10">
    <property type="entry name" value="HIT-like"/>
    <property type="match status" value="1"/>
</dbReference>
<evidence type="ECO:0000259" key="4">
    <source>
        <dbReference type="PROSITE" id="PS51084"/>
    </source>
</evidence>
<dbReference type="PANTHER" id="PTHR46648:SF1">
    <property type="entry name" value="ADENOSINE 5'-MONOPHOSPHORAMIDASE HNT1"/>
    <property type="match status" value="1"/>
</dbReference>
<feature type="short sequence motif" description="Histidine triad motif" evidence="2 3">
    <location>
        <begin position="297"/>
        <end position="301"/>
    </location>
</feature>
<dbReference type="InterPro" id="IPR019808">
    <property type="entry name" value="Histidine_triad_CS"/>
</dbReference>
<dbReference type="PRINTS" id="PR00332">
    <property type="entry name" value="HISTRIAD"/>
</dbReference>
<evidence type="ECO:0000256" key="1">
    <source>
        <dbReference type="PIRSR" id="PIRSR601310-1"/>
    </source>
</evidence>
<evidence type="ECO:0000256" key="2">
    <source>
        <dbReference type="PIRSR" id="PIRSR601310-3"/>
    </source>
</evidence>
<dbReference type="PROSITE" id="PS00892">
    <property type="entry name" value="HIT_1"/>
    <property type="match status" value="1"/>
</dbReference>
<dbReference type="eggNOG" id="COG0537">
    <property type="taxonomic scope" value="Bacteria"/>
</dbReference>
<dbReference type="InterPro" id="IPR025365">
    <property type="entry name" value="DUF4269"/>
</dbReference>
<dbReference type="SUPFAM" id="SSF54197">
    <property type="entry name" value="HIT-like"/>
    <property type="match status" value="1"/>
</dbReference>
<dbReference type="GO" id="GO:0003824">
    <property type="term" value="F:catalytic activity"/>
    <property type="evidence" value="ECO:0007669"/>
    <property type="project" value="InterPro"/>
</dbReference>
<keyword evidence="6" id="KW-1185">Reference proteome</keyword>
<dbReference type="EMBL" id="AP006840">
    <property type="protein sequence ID" value="BAD41393.1"/>
    <property type="molecule type" value="Genomic_DNA"/>
</dbReference>
<evidence type="ECO:0000313" key="6">
    <source>
        <dbReference type="Proteomes" id="UP000000417"/>
    </source>
</evidence>
<proteinExistence type="predicted"/>
<evidence type="ECO:0000256" key="3">
    <source>
        <dbReference type="PROSITE-ProRule" id="PRU00464"/>
    </source>
</evidence>
<dbReference type="HOGENOM" id="CLU_818679_0_0_9"/>
<dbReference type="Pfam" id="PF14091">
    <property type="entry name" value="DUF4269"/>
    <property type="match status" value="1"/>
</dbReference>
<dbReference type="STRING" id="292459.STH2408"/>
<evidence type="ECO:0000313" key="5">
    <source>
        <dbReference type="EMBL" id="BAD41393.1"/>
    </source>
</evidence>
<dbReference type="AlphaFoldDB" id="Q67LQ3"/>
<accession>Q67LQ3</accession>
<reference evidence="5 6" key="1">
    <citation type="journal article" date="2004" name="Nucleic Acids Res.">
        <title>Genome sequence of Symbiobacterium thermophilum, an uncultivable bacterium that depends on microbial commensalism.</title>
        <authorList>
            <person name="Ueda K."/>
            <person name="Yamashita A."/>
            <person name="Ishikawa J."/>
            <person name="Shimada M."/>
            <person name="Watsuji T."/>
            <person name="Morimura K."/>
            <person name="Ikeda H."/>
            <person name="Hattori M."/>
            <person name="Beppu T."/>
        </authorList>
    </citation>
    <scope>NUCLEOTIDE SEQUENCE [LARGE SCALE GENOMIC DNA]</scope>
    <source>
        <strain evidence="6">T / IAM 14863</strain>
    </source>
</reference>
<sequence>MTCRAGRLERVINWVDLRSGTAAQRQAYAALQELRIMEVLAPYDPVLAGTFPLDLNVPGSDLDIICEVHDGEAFGRTLTEAYGHLPGFAVRSAVKHGLPAVICGFRYGDLPVEVFGQPMPSRENHAWRHMAAEARLLALAGPGAAEEIRRLKAGGLKTEPAFAEYFALPGDPYETLLALADAPDNELGGLVERARRTRAECLFCRIATGGEASRVYEDPYTLAFMNIRQANPGHVLVIPKRHVEQVFDLDSDLDSDLAGRLGQTIAAVSRAIRAAFGVTDLNVFQNNGEAAGQEIYHVHFHLFPRRPGDGLFQVYPGHLPPPQPRAVLDDLAGRIRAEL</sequence>
<name>Q67LQ3_SYMTH</name>